<dbReference type="InterPro" id="IPR028985">
    <property type="entry name" value="Bacillus_phage_prot-like"/>
</dbReference>
<dbReference type="AlphaFoldDB" id="A0AAX4HM61"/>
<evidence type="ECO:0000313" key="2">
    <source>
        <dbReference type="Proteomes" id="UP001324634"/>
    </source>
</evidence>
<keyword evidence="2" id="KW-1185">Reference proteome</keyword>
<name>A0AAX4HM61_9BACT</name>
<dbReference type="EMBL" id="CP139487">
    <property type="protein sequence ID" value="WPU64354.1"/>
    <property type="molecule type" value="Genomic_DNA"/>
</dbReference>
<dbReference type="Proteomes" id="UP001324634">
    <property type="component" value="Chromosome"/>
</dbReference>
<gene>
    <name evidence="1" type="ORF">SOO65_16795</name>
</gene>
<protein>
    <submittedName>
        <fullName evidence="1">Uncharacterized protein</fullName>
    </submittedName>
</protein>
<evidence type="ECO:0000313" key="1">
    <source>
        <dbReference type="EMBL" id="WPU64354.1"/>
    </source>
</evidence>
<proteinExistence type="predicted"/>
<dbReference type="RefSeq" id="WP_321393007.1">
    <property type="nucleotide sequence ID" value="NZ_CP139487.1"/>
</dbReference>
<accession>A0AAX4HM61</accession>
<organism evidence="1 2">
    <name type="scientific">Peredibacter starrii</name>
    <dbReference type="NCBI Taxonomy" id="28202"/>
    <lineage>
        <taxon>Bacteria</taxon>
        <taxon>Pseudomonadati</taxon>
        <taxon>Bdellovibrionota</taxon>
        <taxon>Bacteriovoracia</taxon>
        <taxon>Bacteriovoracales</taxon>
        <taxon>Bacteriovoracaceae</taxon>
        <taxon>Peredibacter</taxon>
    </lineage>
</organism>
<sequence length="128" mass="13889">MRPGRELDTLIAKHIFNHEVVIKRKVPTEVTPAGERPLREYTKEIGAAYEVAKKLNISLIPIEGGQWFALAGKSEGFVSPADFISYLSAGNFVDAGAAVSESPSYSICLAAMKAVESKMAREVQTTFA</sequence>
<reference evidence="1 2" key="1">
    <citation type="submission" date="2023-11" db="EMBL/GenBank/DDBJ databases">
        <title>Peredibacter starrii A3.12.</title>
        <authorList>
            <person name="Mitchell R.J."/>
        </authorList>
    </citation>
    <scope>NUCLEOTIDE SEQUENCE [LARGE SCALE GENOMIC DNA]</scope>
    <source>
        <strain evidence="1 2">A3.12</strain>
    </source>
</reference>
<dbReference type="KEGG" id="psti:SOO65_16795"/>
<dbReference type="Gene3D" id="3.30.2120.10">
    <property type="entry name" value="Bacillus phage protein-like"/>
    <property type="match status" value="1"/>
</dbReference>